<feature type="compositionally biased region" description="Low complexity" evidence="1">
    <location>
        <begin position="351"/>
        <end position="371"/>
    </location>
</feature>
<dbReference type="InterPro" id="IPR029063">
    <property type="entry name" value="SAM-dependent_MTases_sf"/>
</dbReference>
<evidence type="ECO:0008006" key="4">
    <source>
        <dbReference type="Google" id="ProtNLM"/>
    </source>
</evidence>
<dbReference type="Gene3D" id="3.40.50.150">
    <property type="entry name" value="Vaccinia Virus protein VP39"/>
    <property type="match status" value="1"/>
</dbReference>
<dbReference type="CDD" id="cd02440">
    <property type="entry name" value="AdoMet_MTases"/>
    <property type="match status" value="1"/>
</dbReference>
<dbReference type="SUPFAM" id="SSF53335">
    <property type="entry name" value="S-adenosyl-L-methionine-dependent methyltransferases"/>
    <property type="match status" value="1"/>
</dbReference>
<reference evidence="2 3" key="1">
    <citation type="journal article" date="2021" name="Sci. Rep.">
        <title>Genome sequencing of the multicellular alga Astrephomene provides insights into convergent evolution of germ-soma differentiation.</title>
        <authorList>
            <person name="Yamashita S."/>
            <person name="Yamamoto K."/>
            <person name="Matsuzaki R."/>
            <person name="Suzuki S."/>
            <person name="Yamaguchi H."/>
            <person name="Hirooka S."/>
            <person name="Minakuchi Y."/>
            <person name="Miyagishima S."/>
            <person name="Kawachi M."/>
            <person name="Toyoda A."/>
            <person name="Nozaki H."/>
        </authorList>
    </citation>
    <scope>NUCLEOTIDE SEQUENCE [LARGE SCALE GENOMIC DNA]</scope>
    <source>
        <strain evidence="2 3">NIES-4017</strain>
    </source>
</reference>
<name>A0AAD3E2R1_9CHLO</name>
<sequence length="437" mass="47695">MPASFRNILRPGLTFSYCYQRRMSLASKAALAVPKDRANLLDRAWSEAAQLYLQELVPRFDPWLQSALVELRQHELPAGPIIVPCCGPGHEVVLLHQLYGGRRTVLGLDLSQGMVALAKQAIQDYLQQQQQLQQRDRGAGGAAAVAAAAEPVVPATPLDARVADASCLDGYGPAAAVVSVFGLQQMGPLAPQALASWARCLAPGGLAVVVLWPTNVERSGPWVTFDQVVLEKAAADAGLPPPAPDAAACSPRSEWEVQLTQPCVREVPGVELLTDRLVTHPIEWDSLNNFWQVMTEGGPWRARRLAQGEEVMSDLRNRFFSKLIAACGDAGSQEPLLREAPHHLQREPGQHQEQQGQQQQRNQQQQQQEGGRLVHHPSARLIVLRRRREEGLQQEQLEQKEAVAGDQQWQEHGSGGGGGGAELEGRANRLSTVAVKL</sequence>
<feature type="region of interest" description="Disordered" evidence="1">
    <location>
        <begin position="344"/>
        <end position="379"/>
    </location>
</feature>
<feature type="compositionally biased region" description="Gly residues" evidence="1">
    <location>
        <begin position="413"/>
        <end position="422"/>
    </location>
</feature>
<dbReference type="EMBL" id="BMAR01000048">
    <property type="protein sequence ID" value="GFR51263.1"/>
    <property type="molecule type" value="Genomic_DNA"/>
</dbReference>
<feature type="region of interest" description="Disordered" evidence="1">
    <location>
        <begin position="398"/>
        <end position="437"/>
    </location>
</feature>
<evidence type="ECO:0000256" key="1">
    <source>
        <dbReference type="SAM" id="MobiDB-lite"/>
    </source>
</evidence>
<accession>A0AAD3E2R1</accession>
<organism evidence="2 3">
    <name type="scientific">Astrephomene gubernaculifera</name>
    <dbReference type="NCBI Taxonomy" id="47775"/>
    <lineage>
        <taxon>Eukaryota</taxon>
        <taxon>Viridiplantae</taxon>
        <taxon>Chlorophyta</taxon>
        <taxon>core chlorophytes</taxon>
        <taxon>Chlorophyceae</taxon>
        <taxon>CS clade</taxon>
        <taxon>Chlamydomonadales</taxon>
        <taxon>Astrephomenaceae</taxon>
        <taxon>Astrephomene</taxon>
    </lineage>
</organism>
<evidence type="ECO:0000313" key="3">
    <source>
        <dbReference type="Proteomes" id="UP001054857"/>
    </source>
</evidence>
<comment type="caution">
    <text evidence="2">The sequence shown here is derived from an EMBL/GenBank/DDBJ whole genome shotgun (WGS) entry which is preliminary data.</text>
</comment>
<gene>
    <name evidence="2" type="ORF">Agub_g13570</name>
</gene>
<protein>
    <recommendedName>
        <fullName evidence="4">Methyltransferase domain-containing protein</fullName>
    </recommendedName>
</protein>
<dbReference type="Proteomes" id="UP001054857">
    <property type="component" value="Unassembled WGS sequence"/>
</dbReference>
<evidence type="ECO:0000313" key="2">
    <source>
        <dbReference type="EMBL" id="GFR51263.1"/>
    </source>
</evidence>
<keyword evidence="3" id="KW-1185">Reference proteome</keyword>
<proteinExistence type="predicted"/>
<dbReference type="AlphaFoldDB" id="A0AAD3E2R1"/>